<dbReference type="InterPro" id="IPR010982">
    <property type="entry name" value="Lambda_DNA-bd_dom_sf"/>
</dbReference>
<keyword evidence="3" id="KW-0804">Transcription</keyword>
<evidence type="ECO:0000313" key="7">
    <source>
        <dbReference type="Proteomes" id="UP000031838"/>
    </source>
</evidence>
<dbReference type="GO" id="GO:0000976">
    <property type="term" value="F:transcription cis-regulatory region binding"/>
    <property type="evidence" value="ECO:0007669"/>
    <property type="project" value="TreeGrafter"/>
</dbReference>
<dbReference type="KEGG" id="bgp:BGL_1c19410"/>
<feature type="domain" description="HTH lacI-type" evidence="5">
    <location>
        <begin position="2"/>
        <end position="56"/>
    </location>
</feature>
<dbReference type="HOGENOM" id="CLU_037628_6_1_4"/>
<name>A0A0B6RZF7_BURPL</name>
<evidence type="ECO:0000256" key="3">
    <source>
        <dbReference type="ARBA" id="ARBA00023163"/>
    </source>
</evidence>
<dbReference type="Gene3D" id="1.10.260.40">
    <property type="entry name" value="lambda repressor-like DNA-binding domains"/>
    <property type="match status" value="1"/>
</dbReference>
<evidence type="ECO:0000256" key="4">
    <source>
        <dbReference type="SAM" id="MobiDB-lite"/>
    </source>
</evidence>
<dbReference type="EMBL" id="CP002580">
    <property type="protein sequence ID" value="AJK46450.1"/>
    <property type="molecule type" value="Genomic_DNA"/>
</dbReference>
<dbReference type="Gene3D" id="3.40.50.2300">
    <property type="match status" value="2"/>
</dbReference>
<dbReference type="PANTHER" id="PTHR30146:SF138">
    <property type="entry name" value="TRANSCRIPTIONAL REGULATORY PROTEIN"/>
    <property type="match status" value="1"/>
</dbReference>
<dbReference type="Pfam" id="PF00356">
    <property type="entry name" value="LacI"/>
    <property type="match status" value="1"/>
</dbReference>
<dbReference type="Proteomes" id="UP000031838">
    <property type="component" value="Chromosome 1"/>
</dbReference>
<dbReference type="SUPFAM" id="SSF53822">
    <property type="entry name" value="Periplasmic binding protein-like I"/>
    <property type="match status" value="1"/>
</dbReference>
<proteinExistence type="predicted"/>
<organism evidence="6 7">
    <name type="scientific">Burkholderia plantarii</name>
    <dbReference type="NCBI Taxonomy" id="41899"/>
    <lineage>
        <taxon>Bacteria</taxon>
        <taxon>Pseudomonadati</taxon>
        <taxon>Pseudomonadota</taxon>
        <taxon>Betaproteobacteria</taxon>
        <taxon>Burkholderiales</taxon>
        <taxon>Burkholderiaceae</taxon>
        <taxon>Burkholderia</taxon>
    </lineage>
</organism>
<gene>
    <name evidence="6" type="ORF">BGL_1c19410</name>
</gene>
<dbReference type="GO" id="GO:0003700">
    <property type="term" value="F:DNA-binding transcription factor activity"/>
    <property type="evidence" value="ECO:0007669"/>
    <property type="project" value="TreeGrafter"/>
</dbReference>
<keyword evidence="1" id="KW-0805">Transcription regulation</keyword>
<evidence type="ECO:0000313" key="6">
    <source>
        <dbReference type="EMBL" id="AJK46450.1"/>
    </source>
</evidence>
<protein>
    <submittedName>
        <fullName evidence="6">Transcriptional regulator, LacI family</fullName>
    </submittedName>
</protein>
<sequence length="357" mass="36483">MPTLAEVAQAAGVTPATVSNVLRNRGRVGALTRERVLAAVEALGYRPHLAARALAEGRAPTIALMVSSIANPFYPEFALAVENALRRSGRYLIICNTENDPAIGRGYLEQIAGTLSEGVLVMNANLDLDDLHATVARGTPVVLCMWERPELPPGLPCVAVDFRLAGELAAAHLLALGHRRIGALVGSKASGIHAARYDGFVAALDAAGLAGASAPVRHAPDTIEGGYAAARELLAAHPDLTALFATNDLPALGAMHAAADAGLRVPHDLSVVGITDIQLAAQSRPALSTVAVPTAGAAALAVALLAELVGLNGSGGQGGHGDQGAEGDRHDAPLMRVAGEPRLVVRASTAPPRGTGR</sequence>
<dbReference type="InterPro" id="IPR028082">
    <property type="entry name" value="Peripla_BP_I"/>
</dbReference>
<evidence type="ECO:0000256" key="1">
    <source>
        <dbReference type="ARBA" id="ARBA00023015"/>
    </source>
</evidence>
<dbReference type="SMART" id="SM00354">
    <property type="entry name" value="HTH_LACI"/>
    <property type="match status" value="1"/>
</dbReference>
<reference evidence="7" key="1">
    <citation type="submission" date="2011-03" db="EMBL/GenBank/DDBJ databases">
        <authorList>
            <person name="Voget S."/>
            <person name="Streit W.R."/>
            <person name="Jaeger K.E."/>
            <person name="Daniel R."/>
        </authorList>
    </citation>
    <scope>NUCLEOTIDE SEQUENCE [LARGE SCALE GENOMIC DNA]</scope>
    <source>
        <strain evidence="7">PG1</strain>
    </source>
</reference>
<dbReference type="CDD" id="cd01392">
    <property type="entry name" value="HTH_LacI"/>
    <property type="match status" value="1"/>
</dbReference>
<dbReference type="AlphaFoldDB" id="A0A0B6RZF7"/>
<accession>A0A0B6RZF7</accession>
<dbReference type="SUPFAM" id="SSF47413">
    <property type="entry name" value="lambda repressor-like DNA-binding domains"/>
    <property type="match status" value="1"/>
</dbReference>
<dbReference type="OrthoDB" id="269117at2"/>
<dbReference type="InterPro" id="IPR000843">
    <property type="entry name" value="HTH_LacI"/>
</dbReference>
<dbReference type="RefSeq" id="WP_042624938.1">
    <property type="nucleotide sequence ID" value="NZ_CP002580.1"/>
</dbReference>
<evidence type="ECO:0000256" key="2">
    <source>
        <dbReference type="ARBA" id="ARBA00023125"/>
    </source>
</evidence>
<keyword evidence="2" id="KW-0238">DNA-binding</keyword>
<dbReference type="InterPro" id="IPR001761">
    <property type="entry name" value="Peripla_BP/Lac1_sug-bd_dom"/>
</dbReference>
<dbReference type="Pfam" id="PF00532">
    <property type="entry name" value="Peripla_BP_1"/>
    <property type="match status" value="1"/>
</dbReference>
<evidence type="ECO:0000259" key="5">
    <source>
        <dbReference type="PROSITE" id="PS50932"/>
    </source>
</evidence>
<dbReference type="PROSITE" id="PS00356">
    <property type="entry name" value="HTH_LACI_1"/>
    <property type="match status" value="1"/>
</dbReference>
<dbReference type="PROSITE" id="PS50932">
    <property type="entry name" value="HTH_LACI_2"/>
    <property type="match status" value="1"/>
</dbReference>
<dbReference type="PANTHER" id="PTHR30146">
    <property type="entry name" value="LACI-RELATED TRANSCRIPTIONAL REPRESSOR"/>
    <property type="match status" value="1"/>
</dbReference>
<feature type="region of interest" description="Disordered" evidence="4">
    <location>
        <begin position="316"/>
        <end position="357"/>
    </location>
</feature>
<keyword evidence="7" id="KW-1185">Reference proteome</keyword>
<reference evidence="6 7" key="2">
    <citation type="journal article" date="2016" name="Appl. Microbiol. Biotechnol.">
        <title>Mutations improving production and secretion of extracellular lipase by Burkholderia glumae PG1.</title>
        <authorList>
            <person name="Knapp A."/>
            <person name="Voget S."/>
            <person name="Gao R."/>
            <person name="Zaburannyi N."/>
            <person name="Krysciak D."/>
            <person name="Breuer M."/>
            <person name="Hauer B."/>
            <person name="Streit W.R."/>
            <person name="Muller R."/>
            <person name="Daniel R."/>
            <person name="Jaeger K.E."/>
        </authorList>
    </citation>
    <scope>NUCLEOTIDE SEQUENCE [LARGE SCALE GENOMIC DNA]</scope>
    <source>
        <strain evidence="6 7">PG1</strain>
    </source>
</reference>